<reference evidence="7 8" key="1">
    <citation type="submission" date="2019-01" db="EMBL/GenBank/DDBJ databases">
        <title>Genome sequence of Salinicola endophyticus REST5.</title>
        <authorList>
            <person name="Nascimento F.X."/>
        </authorList>
    </citation>
    <scope>NUCLEOTIDE SEQUENCE [LARGE SCALE GENOMIC DNA]</scope>
    <source>
        <strain evidence="7 8">REST5</strain>
    </source>
</reference>
<comment type="similarity">
    <text evidence="6">Belongs to the glycosyl hydrolase 24 family.</text>
</comment>
<dbReference type="InterPro" id="IPR023347">
    <property type="entry name" value="Lysozyme_dom_sf"/>
</dbReference>
<dbReference type="InterPro" id="IPR002196">
    <property type="entry name" value="Glyco_hydro_24"/>
</dbReference>
<keyword evidence="8" id="KW-1185">Reference proteome</keyword>
<dbReference type="EMBL" id="CP035631">
    <property type="protein sequence ID" value="WFF40753.1"/>
    <property type="molecule type" value="Genomic_DNA"/>
</dbReference>
<evidence type="ECO:0000256" key="5">
    <source>
        <dbReference type="ARBA" id="ARBA00023295"/>
    </source>
</evidence>
<name>A0ABY8FD65_9GAMM</name>
<dbReference type="SUPFAM" id="SSF53955">
    <property type="entry name" value="Lysozyme-like"/>
    <property type="match status" value="1"/>
</dbReference>
<dbReference type="HAMAP" id="MF_04136">
    <property type="entry name" value="SAR_ENDOLYSIN"/>
    <property type="match status" value="1"/>
</dbReference>
<dbReference type="PANTHER" id="PTHR38107:SF3">
    <property type="entry name" value="LYSOZYME RRRD-RELATED"/>
    <property type="match status" value="1"/>
</dbReference>
<evidence type="ECO:0000256" key="6">
    <source>
        <dbReference type="RuleBase" id="RU003788"/>
    </source>
</evidence>
<proteinExistence type="inferred from homology"/>
<evidence type="ECO:0000256" key="4">
    <source>
        <dbReference type="ARBA" id="ARBA00022801"/>
    </source>
</evidence>
<gene>
    <name evidence="7" type="ORF">EVC62_04155</name>
</gene>
<dbReference type="Gene3D" id="1.10.530.40">
    <property type="match status" value="1"/>
</dbReference>
<dbReference type="CDD" id="cd16900">
    <property type="entry name" value="endolysin_R21-like"/>
    <property type="match status" value="1"/>
</dbReference>
<evidence type="ECO:0000256" key="3">
    <source>
        <dbReference type="ARBA" id="ARBA00022638"/>
    </source>
</evidence>
<dbReference type="PANTHER" id="PTHR38107">
    <property type="match status" value="1"/>
</dbReference>
<comment type="catalytic activity">
    <reaction evidence="1 6">
        <text>Hydrolysis of (1-&gt;4)-beta-linkages between N-acetylmuramic acid and N-acetyl-D-glucosamine residues in a peptidoglycan and between N-acetyl-D-glucosamine residues in chitodextrins.</text>
        <dbReference type="EC" id="3.2.1.17"/>
    </reaction>
</comment>
<dbReference type="PROSITE" id="PS51257">
    <property type="entry name" value="PROKAR_LIPOPROTEIN"/>
    <property type="match status" value="1"/>
</dbReference>
<keyword evidence="4 6" id="KW-0378">Hydrolase</keyword>
<dbReference type="Proteomes" id="UP001321526">
    <property type="component" value="Chromosome"/>
</dbReference>
<keyword evidence="2 6" id="KW-0929">Antimicrobial</keyword>
<dbReference type="InterPro" id="IPR023346">
    <property type="entry name" value="Lysozyme-like_dom_sf"/>
</dbReference>
<dbReference type="Pfam" id="PF00959">
    <property type="entry name" value="Phage_lysozyme"/>
    <property type="match status" value="1"/>
</dbReference>
<dbReference type="InterPro" id="IPR043688">
    <property type="entry name" value="SAR_endolysin-like"/>
</dbReference>
<evidence type="ECO:0000256" key="1">
    <source>
        <dbReference type="ARBA" id="ARBA00000632"/>
    </source>
</evidence>
<evidence type="ECO:0000256" key="2">
    <source>
        <dbReference type="ARBA" id="ARBA00022529"/>
    </source>
</evidence>
<protein>
    <recommendedName>
        <fullName evidence="6">Lysozyme</fullName>
        <ecNumber evidence="6">3.2.1.17</ecNumber>
    </recommendedName>
</protein>
<keyword evidence="3 6" id="KW-0081">Bacteriolytic enzyme</keyword>
<evidence type="ECO:0000313" key="7">
    <source>
        <dbReference type="EMBL" id="WFF40753.1"/>
    </source>
</evidence>
<dbReference type="InterPro" id="IPR051018">
    <property type="entry name" value="Bacteriophage_GH24"/>
</dbReference>
<dbReference type="EC" id="3.2.1.17" evidence="6"/>
<accession>A0ABY8FD65</accession>
<dbReference type="HAMAP" id="MF_04110">
    <property type="entry name" value="ENDOLYSIN_T4"/>
    <property type="match status" value="1"/>
</dbReference>
<organism evidence="7 8">
    <name type="scientific">Salinicola endophyticus</name>
    <dbReference type="NCBI Taxonomy" id="1949083"/>
    <lineage>
        <taxon>Bacteria</taxon>
        <taxon>Pseudomonadati</taxon>
        <taxon>Pseudomonadota</taxon>
        <taxon>Gammaproteobacteria</taxon>
        <taxon>Oceanospirillales</taxon>
        <taxon>Halomonadaceae</taxon>
        <taxon>Salinicola</taxon>
    </lineage>
</organism>
<dbReference type="RefSeq" id="WP_282235810.1">
    <property type="nucleotide sequence ID" value="NZ_CP035631.1"/>
</dbReference>
<evidence type="ECO:0000313" key="8">
    <source>
        <dbReference type="Proteomes" id="UP001321526"/>
    </source>
</evidence>
<dbReference type="InterPro" id="IPR034690">
    <property type="entry name" value="Endolysin_T4_type"/>
</dbReference>
<sequence>MSPLARWIGGSAIGGACALALSISIQVVKQFEGTQLTAYPDPVGVPTICTGHTGAEVTLGQTLTPADCEALLAGDLGHAFAVVDAALTPAAQATLTPARRAALASFVFNVGEGAFRDSTLLTRLNAGEIRAACDELARWVYADGRRLPGLVRRREAERELCLAGLDG</sequence>
<keyword evidence="5 6" id="KW-0326">Glycosidase</keyword>